<dbReference type="GO" id="GO:0004467">
    <property type="term" value="F:long-chain fatty acid-CoA ligase activity"/>
    <property type="evidence" value="ECO:0007669"/>
    <property type="project" value="TreeGrafter"/>
</dbReference>
<evidence type="ECO:0000256" key="2">
    <source>
        <dbReference type="ARBA" id="ARBA00022832"/>
    </source>
</evidence>
<gene>
    <name evidence="5" type="ORF">V3328_23410</name>
</gene>
<dbReference type="EMBL" id="JAZHOF010000012">
    <property type="protein sequence ID" value="MEJ8574446.1"/>
    <property type="molecule type" value="Genomic_DNA"/>
</dbReference>
<keyword evidence="1" id="KW-0436">Ligase</keyword>
<dbReference type="SUPFAM" id="SSF56801">
    <property type="entry name" value="Acetyl-CoA synthetase-like"/>
    <property type="match status" value="1"/>
</dbReference>
<accession>A0AAW9S4C5</accession>
<dbReference type="Pfam" id="PF00501">
    <property type="entry name" value="AMP-binding"/>
    <property type="match status" value="1"/>
</dbReference>
<dbReference type="PANTHER" id="PTHR43272">
    <property type="entry name" value="LONG-CHAIN-FATTY-ACID--COA LIGASE"/>
    <property type="match status" value="1"/>
</dbReference>
<evidence type="ECO:0000313" key="5">
    <source>
        <dbReference type="EMBL" id="MEJ8574446.1"/>
    </source>
</evidence>
<evidence type="ECO:0000256" key="1">
    <source>
        <dbReference type="ARBA" id="ARBA00022598"/>
    </source>
</evidence>
<dbReference type="InterPro" id="IPR000873">
    <property type="entry name" value="AMP-dep_synth/lig_dom"/>
</dbReference>
<dbReference type="RefSeq" id="WP_340332148.1">
    <property type="nucleotide sequence ID" value="NZ_JAZHOF010000012.1"/>
</dbReference>
<protein>
    <submittedName>
        <fullName evidence="5">AMP-binding protein</fullName>
    </submittedName>
</protein>
<evidence type="ECO:0000313" key="6">
    <source>
        <dbReference type="Proteomes" id="UP001378188"/>
    </source>
</evidence>
<dbReference type="InterPro" id="IPR042099">
    <property type="entry name" value="ANL_N_sf"/>
</dbReference>
<dbReference type="Proteomes" id="UP001378188">
    <property type="component" value="Unassembled WGS sequence"/>
</dbReference>
<keyword evidence="3" id="KW-0443">Lipid metabolism</keyword>
<reference evidence="5 6" key="1">
    <citation type="submission" date="2024-02" db="EMBL/GenBank/DDBJ databases">
        <title>Genome analysis and characterization of Microbaculum marinisediminis sp. nov., isolated from marine sediment.</title>
        <authorList>
            <person name="Du Z.-J."/>
            <person name="Ye Y.-Q."/>
            <person name="Zhang Z.-R."/>
            <person name="Yuan S.-M."/>
            <person name="Zhang X.-Y."/>
        </authorList>
    </citation>
    <scope>NUCLEOTIDE SEQUENCE [LARGE SCALE GENOMIC DNA]</scope>
    <source>
        <strain evidence="5 6">SDUM1044001</strain>
    </source>
</reference>
<dbReference type="AlphaFoldDB" id="A0AAW9S4C5"/>
<dbReference type="PANTHER" id="PTHR43272:SF32">
    <property type="entry name" value="AMP-DEPENDENT SYNTHETASE_LIGASE DOMAIN-CONTAINING PROTEIN"/>
    <property type="match status" value="1"/>
</dbReference>
<proteinExistence type="predicted"/>
<dbReference type="GO" id="GO:0016020">
    <property type="term" value="C:membrane"/>
    <property type="evidence" value="ECO:0007669"/>
    <property type="project" value="TreeGrafter"/>
</dbReference>
<dbReference type="Gene3D" id="3.40.50.12780">
    <property type="entry name" value="N-terminal domain of ligase-like"/>
    <property type="match status" value="1"/>
</dbReference>
<evidence type="ECO:0000256" key="3">
    <source>
        <dbReference type="ARBA" id="ARBA00023098"/>
    </source>
</evidence>
<evidence type="ECO:0000259" key="4">
    <source>
        <dbReference type="Pfam" id="PF00501"/>
    </source>
</evidence>
<sequence length="645" mass="72366">MTDTTAGRDRLDTFPKLLRHNAKAFASQVALREKDYGIWHPMTWAEFDQKVRTRALALRDLGIGRGDVVAIIGDNRPDWVISEIAVHAVGALSLGLYRDSLESEVAYLLTHSGTALVFAEDEEQVDKILNLGEAAANLKAIVYTDPRGMRKYDDPRLMKAEELDAAGARTARQRPSLYDEMIDSVSGEDVAVLCTTSGTTTHPKLVMLPAGRIIDHARKYLQFDPKGPDDQYVSVLPMPWIVEQVHVFGKALLCRMPVSFPEEPETLMADLREIGPTFLLMAPRVWEGIAADIRARMMDASWFKRRMFALALSINEKAAARNRRSWLADFLAFRALRDRLGFSRLRSAGTGGAALGPDTFRFFHALGVPLRQVYGQTELMGTYMLHRENDVDFDTVGVVIDPAIEVRIEAPDRQGVGEIVTRHPNRFAGYFKNEKSTAETMRDGWVHTGDAGYFDDKQHLVVIDRMADLAVMASGDRYSPQFLENKLKFSSYVAEAVTLGKGREYISALICIRYSIVSKWAERKQIPFTTYSDLSANPAVYRLIRDEVERINATLQPNQRIAKFVLLYKELDADDGELTRTRKVRRSVIEEKYGQIISAIYAGEPAIDIDTVITFQDGTNQRIRTRLKVETVETGMTGASGEQAA</sequence>
<keyword evidence="6" id="KW-1185">Reference proteome</keyword>
<keyword evidence="2" id="KW-0276">Fatty acid metabolism</keyword>
<comment type="caution">
    <text evidence="5">The sequence shown here is derived from an EMBL/GenBank/DDBJ whole genome shotgun (WGS) entry which is preliminary data.</text>
</comment>
<feature type="domain" description="AMP-dependent synthetase/ligase" evidence="4">
    <location>
        <begin position="19"/>
        <end position="431"/>
    </location>
</feature>
<organism evidence="5 6">
    <name type="scientific">Microbaculum marinum</name>
    <dbReference type="NCBI Taxonomy" id="1764581"/>
    <lineage>
        <taxon>Bacteria</taxon>
        <taxon>Pseudomonadati</taxon>
        <taxon>Pseudomonadota</taxon>
        <taxon>Alphaproteobacteria</taxon>
        <taxon>Hyphomicrobiales</taxon>
        <taxon>Tepidamorphaceae</taxon>
        <taxon>Microbaculum</taxon>
    </lineage>
</organism>
<dbReference type="Pfam" id="PF23562">
    <property type="entry name" value="AMP-binding_C_3"/>
    <property type="match status" value="1"/>
</dbReference>
<name>A0AAW9S4C5_9HYPH</name>